<dbReference type="GO" id="GO:0004029">
    <property type="term" value="F:aldehyde dehydrogenase (NAD+) activity"/>
    <property type="evidence" value="ECO:0007669"/>
    <property type="project" value="TreeGrafter"/>
</dbReference>
<dbReference type="GO" id="GO:0005737">
    <property type="term" value="C:cytoplasm"/>
    <property type="evidence" value="ECO:0007669"/>
    <property type="project" value="TreeGrafter"/>
</dbReference>
<keyword evidence="3" id="KW-1185">Reference proteome</keyword>
<dbReference type="RefSeq" id="WP_154327530.1">
    <property type="nucleotide sequence ID" value="NZ_CP045696.1"/>
</dbReference>
<dbReference type="InterPro" id="IPR001509">
    <property type="entry name" value="Epimerase_deHydtase"/>
</dbReference>
<dbReference type="PANTHER" id="PTHR48079:SF6">
    <property type="entry name" value="NAD(P)-BINDING DOMAIN-CONTAINING PROTEIN-RELATED"/>
    <property type="match status" value="1"/>
</dbReference>
<name>A0A6L5XCY4_9BACT</name>
<gene>
    <name evidence="2" type="ORF">FYJ29_04720</name>
</gene>
<sequence>MAKRILVTGAGGFIGGFIVAEALRHGYETWAAVRHSTSREFLRDERIHFIELDFGHPGQVETALQAAIDEMGGKWHYVVHNLGATKAPNYQAFERVNYGYLKIMVDTLKRLKAEPETFLLMSSLSVMGAGDEKNYTPFKTSDDPVPNTQYGLSKAKAENYLTTFNPDFPYTIFRCTGVYGPHERDYYLMMKTIKHGFDFSVGFKKQMLTFIYVKDLAAAVIKALEAGPKRRAYFLSEDRAYSQQQFRRIVLRELHKKLVIPITCPLWLLRVVCFAGSLYTQLTGKGTPLNNDKYNILKQRNWMCDTTLTKRELGFTPQYDLERGLHETIAWYRQAGWL</sequence>
<feature type="domain" description="NAD-dependent epimerase/dehydratase" evidence="1">
    <location>
        <begin position="5"/>
        <end position="233"/>
    </location>
</feature>
<dbReference type="AlphaFoldDB" id="A0A6L5XCY4"/>
<dbReference type="InterPro" id="IPR036291">
    <property type="entry name" value="NAD(P)-bd_dom_sf"/>
</dbReference>
<dbReference type="PANTHER" id="PTHR48079">
    <property type="entry name" value="PROTEIN YEEZ"/>
    <property type="match status" value="1"/>
</dbReference>
<dbReference type="InterPro" id="IPR051783">
    <property type="entry name" value="NAD(P)-dependent_oxidoreduct"/>
</dbReference>
<reference evidence="2 3" key="1">
    <citation type="submission" date="2019-08" db="EMBL/GenBank/DDBJ databases">
        <title>In-depth cultivation of the pig gut microbiome towards novel bacterial diversity and tailored functional studies.</title>
        <authorList>
            <person name="Wylensek D."/>
            <person name="Hitch T.C.A."/>
            <person name="Clavel T."/>
        </authorList>
    </citation>
    <scope>NUCLEOTIDE SEQUENCE [LARGE SCALE GENOMIC DNA]</scope>
    <source>
        <strain evidence="2 3">Oil-RF-744-WCA-WT-10</strain>
    </source>
</reference>
<dbReference type="Proteomes" id="UP000483362">
    <property type="component" value="Unassembled WGS sequence"/>
</dbReference>
<dbReference type="EMBL" id="VULT01000005">
    <property type="protein sequence ID" value="MSS17068.1"/>
    <property type="molecule type" value="Genomic_DNA"/>
</dbReference>
<comment type="caution">
    <text evidence="2">The sequence shown here is derived from an EMBL/GenBank/DDBJ whole genome shotgun (WGS) entry which is preliminary data.</text>
</comment>
<accession>A0A6L5XCY4</accession>
<dbReference type="SUPFAM" id="SSF51735">
    <property type="entry name" value="NAD(P)-binding Rossmann-fold domains"/>
    <property type="match status" value="1"/>
</dbReference>
<dbReference type="Gene3D" id="3.40.50.720">
    <property type="entry name" value="NAD(P)-binding Rossmann-like Domain"/>
    <property type="match status" value="1"/>
</dbReference>
<protein>
    <submittedName>
        <fullName evidence="2">NAD(P)-dependent oxidoreductase</fullName>
    </submittedName>
</protein>
<evidence type="ECO:0000259" key="1">
    <source>
        <dbReference type="Pfam" id="PF01370"/>
    </source>
</evidence>
<evidence type="ECO:0000313" key="3">
    <source>
        <dbReference type="Proteomes" id="UP000483362"/>
    </source>
</evidence>
<dbReference type="Pfam" id="PF01370">
    <property type="entry name" value="Epimerase"/>
    <property type="match status" value="1"/>
</dbReference>
<proteinExistence type="predicted"/>
<evidence type="ECO:0000313" key="2">
    <source>
        <dbReference type="EMBL" id="MSS17068.1"/>
    </source>
</evidence>
<organism evidence="2 3">
    <name type="scientific">Sodaliphilus pleomorphus</name>
    <dbReference type="NCBI Taxonomy" id="2606626"/>
    <lineage>
        <taxon>Bacteria</taxon>
        <taxon>Pseudomonadati</taxon>
        <taxon>Bacteroidota</taxon>
        <taxon>Bacteroidia</taxon>
        <taxon>Bacteroidales</taxon>
        <taxon>Muribaculaceae</taxon>
        <taxon>Sodaliphilus</taxon>
    </lineage>
</organism>